<dbReference type="AlphaFoldDB" id="A0A401YR32"/>
<proteinExistence type="predicted"/>
<feature type="signal peptide" evidence="2">
    <location>
        <begin position="1"/>
        <end position="20"/>
    </location>
</feature>
<dbReference type="Gene3D" id="2.60.120.380">
    <property type="match status" value="1"/>
</dbReference>
<keyword evidence="5" id="KW-1185">Reference proteome</keyword>
<dbReference type="Proteomes" id="UP000286931">
    <property type="component" value="Unassembled WGS sequence"/>
</dbReference>
<evidence type="ECO:0000256" key="1">
    <source>
        <dbReference type="SAM" id="MobiDB-lite"/>
    </source>
</evidence>
<evidence type="ECO:0000313" key="4">
    <source>
        <dbReference type="EMBL" id="GCD97051.1"/>
    </source>
</evidence>
<accession>A0A401YR32</accession>
<dbReference type="EMBL" id="BIFH01000022">
    <property type="protein sequence ID" value="GCD97051.1"/>
    <property type="molecule type" value="Genomic_DNA"/>
</dbReference>
<dbReference type="Pfam" id="PF04151">
    <property type="entry name" value="PPC"/>
    <property type="match status" value="1"/>
</dbReference>
<sequence length="585" mass="60581">MKKHLPVAVLVALGMVITLAPSTTDMSSPRLGTTERPFLRNLFPSCGSASSWDDGGDRPMTPVTKTLDPLEKGRDDRRSVTVDGHLATSFVPVAMSPGHEDDGSVTTATPTGIKEVGNAVTTDGVIGDGPHGSRGDGRGDFDFYRVDADAGQTISVKVRSRSGTLDSAVTLYDASGNVVATADDVPGGTNTTLIETVGIGGIYHVMISASGSRPADPFDSAGGNGVTSEGPYTLDISAGVVAATDYTVCLRKGDVIGAAVDGVPDKVAIYRPGGTEAEGSTGNVAHNHPAKSPLPSGKLSADDIADRTGVYRVRVSGDVTGSYTLTVLTTRPNLERTGRVQTIVLDFAGARLDPSIFAGAGLPPVAAGPRATSPMRSFLDGWGLDASDELPLSDAITAAVRRSVQADVDASNVNHRFAVRVLNGARDPEPADPSDVDHVIVGGTVAETGLPTLGVSTSIDTGNFDTQDTSIIMLDVLSGSADNTSSLNHYMTPQSNRIAYISRVIANLVSHEIGHSVGNWHTTSDDGVFGLMDHDKSFMDPGPDGIGGTFDDPAPQHFGVDTFSPADGLSGTEDTLTRTAFGLSH</sequence>
<evidence type="ECO:0000313" key="5">
    <source>
        <dbReference type="Proteomes" id="UP000286931"/>
    </source>
</evidence>
<feature type="chain" id="PRO_5038946656" description="Peptidase C-terminal archaeal/bacterial domain-containing protein" evidence="2">
    <location>
        <begin position="21"/>
        <end position="585"/>
    </location>
</feature>
<protein>
    <recommendedName>
        <fullName evidence="3">Peptidase C-terminal archaeal/bacterial domain-containing protein</fullName>
    </recommendedName>
</protein>
<feature type="compositionally biased region" description="Basic and acidic residues" evidence="1">
    <location>
        <begin position="68"/>
        <end position="79"/>
    </location>
</feature>
<evidence type="ECO:0000259" key="3">
    <source>
        <dbReference type="Pfam" id="PF04151"/>
    </source>
</evidence>
<feature type="region of interest" description="Disordered" evidence="1">
    <location>
        <begin position="274"/>
        <end position="298"/>
    </location>
</feature>
<name>A0A401YR32_9ACTN</name>
<keyword evidence="2" id="KW-0732">Signal</keyword>
<evidence type="ECO:0000256" key="2">
    <source>
        <dbReference type="SAM" id="SignalP"/>
    </source>
</evidence>
<comment type="caution">
    <text evidence="4">The sequence shown here is derived from an EMBL/GenBank/DDBJ whole genome shotgun (WGS) entry which is preliminary data.</text>
</comment>
<organism evidence="4 5">
    <name type="scientific">Embleya hyalina</name>
    <dbReference type="NCBI Taxonomy" id="516124"/>
    <lineage>
        <taxon>Bacteria</taxon>
        <taxon>Bacillati</taxon>
        <taxon>Actinomycetota</taxon>
        <taxon>Actinomycetes</taxon>
        <taxon>Kitasatosporales</taxon>
        <taxon>Streptomycetaceae</taxon>
        <taxon>Embleya</taxon>
    </lineage>
</organism>
<reference evidence="4 5" key="1">
    <citation type="submission" date="2018-12" db="EMBL/GenBank/DDBJ databases">
        <title>Draft genome sequence of Embleya hyalina NBRC 13850T.</title>
        <authorList>
            <person name="Komaki H."/>
            <person name="Hosoyama A."/>
            <person name="Kimura A."/>
            <person name="Ichikawa N."/>
            <person name="Tamura T."/>
        </authorList>
    </citation>
    <scope>NUCLEOTIDE SEQUENCE [LARGE SCALE GENOMIC DNA]</scope>
    <source>
        <strain evidence="4 5">NBRC 13850</strain>
    </source>
</reference>
<dbReference type="InterPro" id="IPR007280">
    <property type="entry name" value="Peptidase_C_arc/bac"/>
</dbReference>
<gene>
    <name evidence="4" type="ORF">EHYA_04738</name>
</gene>
<feature type="region of interest" description="Disordered" evidence="1">
    <location>
        <begin position="49"/>
        <end position="79"/>
    </location>
</feature>
<feature type="domain" description="Peptidase C-terminal archaeal/bacterial" evidence="3">
    <location>
        <begin position="140"/>
        <end position="192"/>
    </location>
</feature>